<evidence type="ECO:0000256" key="1">
    <source>
        <dbReference type="SAM" id="MobiDB-lite"/>
    </source>
</evidence>
<name>A0A328C573_9DELT</name>
<proteinExistence type="predicted"/>
<protein>
    <submittedName>
        <fullName evidence="2">Uncharacterized protein</fullName>
    </submittedName>
</protein>
<feature type="compositionally biased region" description="Polar residues" evidence="1">
    <location>
        <begin position="1"/>
        <end position="18"/>
    </location>
</feature>
<sequence>MSTQNTPESMASPSATNEPTEEECPYRRRAKEHTIFGGAIGALSVAGLAAFGTLLCPLCVVATPAFLGSAAWNARKARQKRGAAPEPGYDGSLRPGDRVEW</sequence>
<feature type="region of interest" description="Disordered" evidence="1">
    <location>
        <begin position="1"/>
        <end position="28"/>
    </location>
</feature>
<dbReference type="EMBL" id="QHKO01000006">
    <property type="protein sequence ID" value="RAL21136.1"/>
    <property type="molecule type" value="Genomic_DNA"/>
</dbReference>
<dbReference type="RefSeq" id="WP_111730424.1">
    <property type="nucleotide sequence ID" value="NZ_QHKO01000006.1"/>
</dbReference>
<dbReference type="Proteomes" id="UP000249169">
    <property type="component" value="Unassembled WGS sequence"/>
</dbReference>
<comment type="caution">
    <text evidence="2">The sequence shown here is derived from an EMBL/GenBank/DDBJ whole genome shotgun (WGS) entry which is preliminary data.</text>
</comment>
<accession>A0A328C573</accession>
<evidence type="ECO:0000313" key="3">
    <source>
        <dbReference type="Proteomes" id="UP000249169"/>
    </source>
</evidence>
<gene>
    <name evidence="2" type="ORF">DL240_13460</name>
</gene>
<keyword evidence="3" id="KW-1185">Reference proteome</keyword>
<feature type="region of interest" description="Disordered" evidence="1">
    <location>
        <begin position="76"/>
        <end position="101"/>
    </location>
</feature>
<dbReference type="AlphaFoldDB" id="A0A328C573"/>
<dbReference type="OrthoDB" id="5515284at2"/>
<reference evidence="2 3" key="1">
    <citation type="submission" date="2018-05" db="EMBL/GenBank/DDBJ databases">
        <title>Lujinxingia marina gen. nov. sp. nov., a new facultative anaerobic member of the class Deltaproteobacteria, and proposal of Lujinxingaceae fam. nov.</title>
        <authorList>
            <person name="Li C.-M."/>
        </authorList>
    </citation>
    <scope>NUCLEOTIDE SEQUENCE [LARGE SCALE GENOMIC DNA]</scope>
    <source>
        <strain evidence="2 3">B210</strain>
    </source>
</reference>
<evidence type="ECO:0000313" key="2">
    <source>
        <dbReference type="EMBL" id="RAL21136.1"/>
    </source>
</evidence>
<organism evidence="2 3">
    <name type="scientific">Lujinxingia litoralis</name>
    <dbReference type="NCBI Taxonomy" id="2211119"/>
    <lineage>
        <taxon>Bacteria</taxon>
        <taxon>Deltaproteobacteria</taxon>
        <taxon>Bradymonadales</taxon>
        <taxon>Lujinxingiaceae</taxon>
        <taxon>Lujinxingia</taxon>
    </lineage>
</organism>